<reference evidence="1" key="1">
    <citation type="submission" date="2019-12" db="EMBL/GenBank/DDBJ databases">
        <title>Genome sequencing and annotation of Brassica cretica.</title>
        <authorList>
            <person name="Studholme D.J."/>
            <person name="Sarris P.F."/>
        </authorList>
    </citation>
    <scope>NUCLEOTIDE SEQUENCE</scope>
    <source>
        <strain evidence="1">PFS-001/15</strain>
        <tissue evidence="1">Leaf</tissue>
    </source>
</reference>
<comment type="caution">
    <text evidence="1">The sequence shown here is derived from an EMBL/GenBank/DDBJ whole genome shotgun (WGS) entry which is preliminary data.</text>
</comment>
<dbReference type="Proteomes" id="UP000712281">
    <property type="component" value="Unassembled WGS sequence"/>
</dbReference>
<evidence type="ECO:0000313" key="1">
    <source>
        <dbReference type="EMBL" id="KAF2606381.1"/>
    </source>
</evidence>
<accession>A0A8S9LK48</accession>
<gene>
    <name evidence="1" type="ORF">F2Q68_00044207</name>
</gene>
<dbReference type="AlphaFoldDB" id="A0A8S9LK48"/>
<protein>
    <submittedName>
        <fullName evidence="1">Uncharacterized protein</fullName>
    </submittedName>
</protein>
<evidence type="ECO:0000313" key="2">
    <source>
        <dbReference type="Proteomes" id="UP000712281"/>
    </source>
</evidence>
<organism evidence="1 2">
    <name type="scientific">Brassica cretica</name>
    <name type="common">Mustard</name>
    <dbReference type="NCBI Taxonomy" id="69181"/>
    <lineage>
        <taxon>Eukaryota</taxon>
        <taxon>Viridiplantae</taxon>
        <taxon>Streptophyta</taxon>
        <taxon>Embryophyta</taxon>
        <taxon>Tracheophyta</taxon>
        <taxon>Spermatophyta</taxon>
        <taxon>Magnoliopsida</taxon>
        <taxon>eudicotyledons</taxon>
        <taxon>Gunneridae</taxon>
        <taxon>Pentapetalae</taxon>
        <taxon>rosids</taxon>
        <taxon>malvids</taxon>
        <taxon>Brassicales</taxon>
        <taxon>Brassicaceae</taxon>
        <taxon>Brassiceae</taxon>
        <taxon>Brassica</taxon>
    </lineage>
</organism>
<dbReference type="EMBL" id="QGKW02000276">
    <property type="protein sequence ID" value="KAF2606381.1"/>
    <property type="molecule type" value="Genomic_DNA"/>
</dbReference>
<proteinExistence type="predicted"/>
<name>A0A8S9LK48_BRACR</name>
<sequence>MNFRGNSEDHQFVGKVLGIYRGRTSSGYFDGFSDGPILGSSDEMFLGIFIGNFRGTEPSENSEEGVPRIEEEWLRLEETPAVVAVEKWRPHRQNWFMCNIAVDWAKYSLLTGGAWVLRDEKGVVL</sequence>